<keyword evidence="2" id="KW-1003">Cell membrane</keyword>
<keyword evidence="3 6" id="KW-0812">Transmembrane</keyword>
<gene>
    <name evidence="7" type="ORF">L6773_16595</name>
</gene>
<sequence length="302" mass="33759">MKVFLRDIWRLLVTTVNKAIEDEIFTFSAAIAFYTIFSFAPILILLLYLGGIFLSEQTIIDQIQNVAGNFLDESVLNNMNQYLAQLNLGEGSLTTTILAIVAVVFGATTVVGELKIALNRIWNVKEVKMNSVWNFLFNRLLSFGMIIILGTLLILSLVAEAALGTIGTWLVNFLPDFGLDYYQLLIQIGTIIIATVAFTLIFSILPDIQARLKDVAVGGLVTTLLFLIGKFLISYYFTSTGITAAYKAAGSLIIFIIWVYYNILVVLIGAVFTQVYTERYGERILPYRFSSLKKIPNIENRD</sequence>
<feature type="transmembrane region" description="Helical" evidence="6">
    <location>
        <begin position="184"/>
        <end position="205"/>
    </location>
</feature>
<feature type="transmembrane region" description="Helical" evidence="6">
    <location>
        <begin position="217"/>
        <end position="237"/>
    </location>
</feature>
<organism evidence="7 8">
    <name type="scientific">Rhodohalobacter sulfatireducens</name>
    <dbReference type="NCBI Taxonomy" id="2911366"/>
    <lineage>
        <taxon>Bacteria</taxon>
        <taxon>Pseudomonadati</taxon>
        <taxon>Balneolota</taxon>
        <taxon>Balneolia</taxon>
        <taxon>Balneolales</taxon>
        <taxon>Balneolaceae</taxon>
        <taxon>Rhodohalobacter</taxon>
    </lineage>
</organism>
<evidence type="ECO:0000313" key="7">
    <source>
        <dbReference type="EMBL" id="MCG2590198.1"/>
    </source>
</evidence>
<comment type="subcellular location">
    <subcellularLocation>
        <location evidence="1">Cell membrane</location>
        <topology evidence="1">Multi-pass membrane protein</topology>
    </subcellularLocation>
</comment>
<protein>
    <submittedName>
        <fullName evidence="7">YihY/virulence factor BrkB family protein</fullName>
    </submittedName>
</protein>
<name>A0ABS9KH72_9BACT</name>
<evidence type="ECO:0000313" key="8">
    <source>
        <dbReference type="Proteomes" id="UP001165366"/>
    </source>
</evidence>
<accession>A0ABS9KH72</accession>
<reference evidence="7" key="2">
    <citation type="submission" date="2024-05" db="EMBL/GenBank/DDBJ databases">
        <title>Rhodohalobacter halophilus gen. nov., sp. nov., a moderately halophilic member of the family Balneolaceae.</title>
        <authorList>
            <person name="Xia J."/>
        </authorList>
    </citation>
    <scope>NUCLEOTIDE SEQUENCE</scope>
    <source>
        <strain evidence="7">WB101</strain>
    </source>
</reference>
<dbReference type="Pfam" id="PF03631">
    <property type="entry name" value="Virul_fac_BrkB"/>
    <property type="match status" value="1"/>
</dbReference>
<dbReference type="PIRSF" id="PIRSF035875">
    <property type="entry name" value="RNase_BN"/>
    <property type="match status" value="1"/>
</dbReference>
<dbReference type="RefSeq" id="WP_237855556.1">
    <property type="nucleotide sequence ID" value="NZ_JAKLWS010000027.1"/>
</dbReference>
<evidence type="ECO:0000256" key="4">
    <source>
        <dbReference type="ARBA" id="ARBA00022989"/>
    </source>
</evidence>
<evidence type="ECO:0000256" key="5">
    <source>
        <dbReference type="ARBA" id="ARBA00023136"/>
    </source>
</evidence>
<feature type="transmembrane region" description="Helical" evidence="6">
    <location>
        <begin position="249"/>
        <end position="273"/>
    </location>
</feature>
<dbReference type="InterPro" id="IPR017039">
    <property type="entry name" value="Virul_fac_BrkB"/>
</dbReference>
<evidence type="ECO:0000256" key="3">
    <source>
        <dbReference type="ARBA" id="ARBA00022692"/>
    </source>
</evidence>
<evidence type="ECO:0000256" key="1">
    <source>
        <dbReference type="ARBA" id="ARBA00004651"/>
    </source>
</evidence>
<dbReference type="PANTHER" id="PTHR30213:SF1">
    <property type="entry name" value="INNER MEMBRANE PROTEIN YHJD"/>
    <property type="match status" value="1"/>
</dbReference>
<feature type="transmembrane region" description="Helical" evidence="6">
    <location>
        <begin position="139"/>
        <end position="164"/>
    </location>
</feature>
<dbReference type="PANTHER" id="PTHR30213">
    <property type="entry name" value="INNER MEMBRANE PROTEIN YHJD"/>
    <property type="match status" value="1"/>
</dbReference>
<feature type="transmembrane region" description="Helical" evidence="6">
    <location>
        <begin position="24"/>
        <end position="49"/>
    </location>
</feature>
<dbReference type="EMBL" id="JAKLWS010000027">
    <property type="protein sequence ID" value="MCG2590198.1"/>
    <property type="molecule type" value="Genomic_DNA"/>
</dbReference>
<comment type="caution">
    <text evidence="7">The sequence shown here is derived from an EMBL/GenBank/DDBJ whole genome shotgun (WGS) entry which is preliminary data.</text>
</comment>
<keyword evidence="4 6" id="KW-1133">Transmembrane helix</keyword>
<dbReference type="NCBIfam" id="TIGR00765">
    <property type="entry name" value="yihY_not_rbn"/>
    <property type="match status" value="1"/>
</dbReference>
<keyword evidence="5 6" id="KW-0472">Membrane</keyword>
<evidence type="ECO:0000256" key="6">
    <source>
        <dbReference type="SAM" id="Phobius"/>
    </source>
</evidence>
<proteinExistence type="predicted"/>
<dbReference type="Proteomes" id="UP001165366">
    <property type="component" value="Unassembled WGS sequence"/>
</dbReference>
<reference evidence="7" key="1">
    <citation type="submission" date="2022-01" db="EMBL/GenBank/DDBJ databases">
        <authorList>
            <person name="Wang Y."/>
        </authorList>
    </citation>
    <scope>NUCLEOTIDE SEQUENCE</scope>
    <source>
        <strain evidence="7">WB101</strain>
    </source>
</reference>
<feature type="transmembrane region" description="Helical" evidence="6">
    <location>
        <begin position="97"/>
        <end position="118"/>
    </location>
</feature>
<keyword evidence="8" id="KW-1185">Reference proteome</keyword>
<evidence type="ECO:0000256" key="2">
    <source>
        <dbReference type="ARBA" id="ARBA00022475"/>
    </source>
</evidence>